<accession>A0A495W5J5</accession>
<dbReference type="AlphaFoldDB" id="A0A495W5J5"/>
<organism evidence="1 2">
    <name type="scientific">Saccharothrix australiensis</name>
    <dbReference type="NCBI Taxonomy" id="2072"/>
    <lineage>
        <taxon>Bacteria</taxon>
        <taxon>Bacillati</taxon>
        <taxon>Actinomycetota</taxon>
        <taxon>Actinomycetes</taxon>
        <taxon>Pseudonocardiales</taxon>
        <taxon>Pseudonocardiaceae</taxon>
        <taxon>Saccharothrix</taxon>
    </lineage>
</organism>
<dbReference type="EMBL" id="RBXO01000001">
    <property type="protein sequence ID" value="RKT56709.1"/>
    <property type="molecule type" value="Genomic_DNA"/>
</dbReference>
<keyword evidence="2" id="KW-1185">Reference proteome</keyword>
<dbReference type="Proteomes" id="UP000282084">
    <property type="component" value="Unassembled WGS sequence"/>
</dbReference>
<protein>
    <submittedName>
        <fullName evidence="1">Uncharacterized protein</fullName>
    </submittedName>
</protein>
<gene>
    <name evidence="1" type="ORF">C8E97_5418</name>
</gene>
<evidence type="ECO:0000313" key="2">
    <source>
        <dbReference type="Proteomes" id="UP000282084"/>
    </source>
</evidence>
<name>A0A495W5J5_9PSEU</name>
<proteinExistence type="predicted"/>
<comment type="caution">
    <text evidence="1">The sequence shown here is derived from an EMBL/GenBank/DDBJ whole genome shotgun (WGS) entry which is preliminary data.</text>
</comment>
<dbReference type="RefSeq" id="WP_121008228.1">
    <property type="nucleotide sequence ID" value="NZ_RBXO01000001.1"/>
</dbReference>
<sequence>MSRSSLTDKLVDLRRACTGENLSQAVPAVRSVLHDLPDDRRERVVDALNGRADVRGLFLPDAPSDDQRTLECVLFHSATDASAHLQLRPPASMLRPAHVFTAVEPADTPRLHLAEHALGPLLYELLPRHDDRWVAGVAGLRVERHPRSVEIRLLDLDASVVLSGVDQAAWDAGMSYVHTLLRGRGLAASFVEGALSGAEREHLAEFGRPTGLGSAVLRRYHLFAAAPWLRSLPRGDQWWLEWPASLGVPTVADWLLHPVFGVPGAVEAPSPAGGLGITTGWYDLYLREVDPPDPAKEEALGAVEWPEGVTGWWEPPRKPVK</sequence>
<reference evidence="1 2" key="1">
    <citation type="submission" date="2018-10" db="EMBL/GenBank/DDBJ databases">
        <title>Sequencing the genomes of 1000 actinobacteria strains.</title>
        <authorList>
            <person name="Klenk H.-P."/>
        </authorList>
    </citation>
    <scope>NUCLEOTIDE SEQUENCE [LARGE SCALE GENOMIC DNA]</scope>
    <source>
        <strain evidence="1 2">DSM 43800</strain>
    </source>
</reference>
<evidence type="ECO:0000313" key="1">
    <source>
        <dbReference type="EMBL" id="RKT56709.1"/>
    </source>
</evidence>
<dbReference type="OrthoDB" id="3660677at2"/>